<reference evidence="2 3" key="1">
    <citation type="submission" date="2019-03" db="EMBL/GenBank/DDBJ databases">
        <title>Metabolic potential of uncultured bacteria and archaea associated with petroleum seepage in deep-sea sediments.</title>
        <authorList>
            <person name="Dong X."/>
            <person name="Hubert C."/>
        </authorList>
    </citation>
    <scope>NUCLEOTIDE SEQUENCE [LARGE SCALE GENOMIC DNA]</scope>
    <source>
        <strain evidence="2">E44_bin18</strain>
    </source>
</reference>
<dbReference type="Proteomes" id="UP000315525">
    <property type="component" value="Unassembled WGS sequence"/>
</dbReference>
<proteinExistence type="predicted"/>
<sequence length="90" mass="10052">MAKATTTKIPGALLDELTAASTDDPKWLAENYSALARRYPDQFVAVFNKKVVGSHRDISELMRLVDRRLPRVSKLVSTEYLTSTKATVIL</sequence>
<comment type="caution">
    <text evidence="2">The sequence shown here is derived from an EMBL/GenBank/DDBJ whole genome shotgun (WGS) entry which is preliminary data.</text>
</comment>
<dbReference type="InterPro" id="IPR043734">
    <property type="entry name" value="DUF5678"/>
</dbReference>
<protein>
    <recommendedName>
        <fullName evidence="1">DUF5678 domain-containing protein</fullName>
    </recommendedName>
</protein>
<name>A0A523UVX9_UNCT6</name>
<accession>A0A523UVX9</accession>
<evidence type="ECO:0000313" key="2">
    <source>
        <dbReference type="EMBL" id="TET46704.1"/>
    </source>
</evidence>
<feature type="domain" description="DUF5678" evidence="1">
    <location>
        <begin position="35"/>
        <end position="70"/>
    </location>
</feature>
<dbReference type="AlphaFoldDB" id="A0A523UVX9"/>
<dbReference type="Pfam" id="PF18929">
    <property type="entry name" value="DUF5678"/>
    <property type="match status" value="1"/>
</dbReference>
<evidence type="ECO:0000313" key="3">
    <source>
        <dbReference type="Proteomes" id="UP000315525"/>
    </source>
</evidence>
<organism evidence="2 3">
    <name type="scientific">candidate division TA06 bacterium</name>
    <dbReference type="NCBI Taxonomy" id="2250710"/>
    <lineage>
        <taxon>Bacteria</taxon>
        <taxon>Bacteria division TA06</taxon>
    </lineage>
</organism>
<dbReference type="EMBL" id="SOJN01000046">
    <property type="protein sequence ID" value="TET46704.1"/>
    <property type="molecule type" value="Genomic_DNA"/>
</dbReference>
<evidence type="ECO:0000259" key="1">
    <source>
        <dbReference type="Pfam" id="PF18929"/>
    </source>
</evidence>
<gene>
    <name evidence="2" type="ORF">E3J62_03640</name>
</gene>